<dbReference type="PROSITE" id="PS50007">
    <property type="entry name" value="PIPLC_X_DOMAIN"/>
    <property type="match status" value="1"/>
</dbReference>
<feature type="transmembrane region" description="Helical" evidence="1">
    <location>
        <begin position="1659"/>
        <end position="1678"/>
    </location>
</feature>
<dbReference type="PANTHER" id="PTHR13593:SF113">
    <property type="entry name" value="SI:DKEY-266F7.9"/>
    <property type="match status" value="1"/>
</dbReference>
<dbReference type="InterPro" id="IPR051057">
    <property type="entry name" value="PI-PLC_domain"/>
</dbReference>
<proteinExistence type="predicted"/>
<dbReference type="EMBL" id="JAHMHK010000001">
    <property type="protein sequence ID" value="MBU4693302.1"/>
    <property type="molecule type" value="Genomic_DNA"/>
</dbReference>
<evidence type="ECO:0000313" key="4">
    <source>
        <dbReference type="EMBL" id="MBU4693302.1"/>
    </source>
</evidence>
<evidence type="ECO:0000259" key="3">
    <source>
        <dbReference type="SMART" id="SM00148"/>
    </source>
</evidence>
<sequence>MKKRLLLISPILIASIAGVAMNINDSIDKNLHKNSNLTYVADSGVVNDINNVQASDWMSQIPDNKSFFSLSIPGTHDSSMYNGYGISYAFGWQYALTQYYNFHDQLKIGIRAFDLRMQNDGKLVHGPVNSNQVFRDAIRDFASFLDKHPTEFIVARVKDEYFNVDKQWQAQGANKIYNDVLDEFKKYLYNPDGKSFWELSKEGFNVDKFRGKIVILNHWHHKVNTNPRGGFMYKFIASEQTIQDNYNGINSIDEKVKYITQAMENANKRSNLDATLHVNFMSMASGWRPFSSSQQVNPAVNKWLNKHNDLGTLGIVYMDYPGPALIQSVYRTNFNYKDDYINNGGLGPLMNKISAKSVFEGDNKIIIDTSDNPSCYKNAIFEIIVDEHTIKKITVPKEFNSNELIIDLGSNFHFNLANKLKIVTYKLTPNDGWYNPKKYNENELSIKILRDDLLHEKLDLVAEIKSIQRYYEQEYPQIYNYIDEKFIKKIQSLKRTQTNARLEFDDINSKWHSISKLMEILIDDLANFSDSQIELKIDNLSSIFNEQNASKIRNFTNEIRTKLKNIFDTENDKVITSSQLVDFSNKLKKYRWISKYLPAIINDFESLNLLKIKSDFENNYQDYNFAKSYWIEKLTNGIEKPNKIFNELISNDNSNNTMILARNLSNQMYNYLSSLISQVKKINKTLSVYNQYFKGENEVLLPHFMNEIKEKIIDDSFNPDLIINQSESFKIQLNLLKKLIRDSDNFKKKNYFNLNSPDKRSYSKLIEETNNVINDNNLKVLNSQFIKEKISALNEIELSISNSTKIYNKVLNTFNDSQSIIAGHRKILKEKLDSLEIYTDLSTKEINKEINSLILVDYAKKIKSLKNLNLHQSRELLRQISDTLNEKEIKSIFLNFQTLDYKMNELTIQKDKFNNLDTIKGFGYLDSTEQKELKNLLSTINSEMTHFIESDKIDDYIKKLSKYNNIFNIDTMFMDFNNLITKSSKLYEFEKQIFKKNLSLVRKFKEFKELKTNFDLEADVNRPLSDEKTFKSFSKTQFKKVINELKGSLSKESYTQIKNNYLGLLDSINIAKRLIKQHENIYSQSEYISNYEKSKTEFKEKFDSLNNSIINSTDPELLNDEITKFRLSIIDLIESSKKFKNEKQKEKVFNNYLLTLDEFSSLTKHENPGNILNQTFKEIIEKVRNNKIELSASLQDIVQATSELNKLINQYILIIDELVNTYKEKNKVFNNFVQEFSFAIPENKHNQLPSKIRSDDLIKLNNNESFIVTNLSLTPDDVNGTLSIDYIIKSNDFTVSKSQLINDFININKFNYLKEVSTKKQALNDEIAKANELIKSMDKPIYSAIINELNLAIKKYSNVDINNLLWYDNAIDSINKTIEKSISNKIDIETKVRNKNLNDAAELINKINGYLNLVNRYAFDEFIANVSLFIKEMKTYKLILSNINLDSTPIDEIKKRSLNSFQDISKAGDMFISNKFSDLLSRVKFEVPSELLLKDINIGDINIINGKELNISIKSINKNIENKSINIFYDASYKNLTEQKNYLISNIRVNNNANKIIDVIDENNSNDKTNSIVQTKHENDVNKNKIEAKIPLKAYSAIKTKKIIDNSIRNSTNNNLKEIKQIPAKQIKNSNKQISHSEYRINNDDKLNKKIKNNFNKNYLYLIFIPVLGVLIIITILITKKCKKKNK</sequence>
<feature type="chain" id="PRO_5047527282" description="Phosphatidylinositol-specific phospholipase C X domain-containing protein" evidence="2">
    <location>
        <begin position="21"/>
        <end position="1687"/>
    </location>
</feature>
<evidence type="ECO:0000256" key="1">
    <source>
        <dbReference type="SAM" id="Phobius"/>
    </source>
</evidence>
<keyword evidence="1" id="KW-0472">Membrane</keyword>
<organism evidence="4 5">
    <name type="scientific">Mycoplasma zalophidermidis</name>
    <dbReference type="NCBI Taxonomy" id="398174"/>
    <lineage>
        <taxon>Bacteria</taxon>
        <taxon>Bacillati</taxon>
        <taxon>Mycoplasmatota</taxon>
        <taxon>Mollicutes</taxon>
        <taxon>Mycoplasmataceae</taxon>
        <taxon>Mycoplasma</taxon>
    </lineage>
</organism>
<keyword evidence="2" id="KW-0732">Signal</keyword>
<evidence type="ECO:0000313" key="5">
    <source>
        <dbReference type="Proteomes" id="UP000812267"/>
    </source>
</evidence>
<protein>
    <recommendedName>
        <fullName evidence="3">Phosphatidylinositol-specific phospholipase C X domain-containing protein</fullName>
    </recommendedName>
</protein>
<dbReference type="PANTHER" id="PTHR13593">
    <property type="match status" value="1"/>
</dbReference>
<reference evidence="4" key="1">
    <citation type="submission" date="2021-06" db="EMBL/GenBank/DDBJ databases">
        <title>Novel Mycoplasma species detected in California sea lions (Zalophus californianus) from the USA.</title>
        <authorList>
            <person name="Volokhov D.V."/>
            <person name="Furtak V.A."/>
            <person name="Zagorodnyaya T.A."/>
        </authorList>
    </citation>
    <scope>NUCLEOTIDE SEQUENCE [LARGE SCALE GENOMIC DNA]</scope>
    <source>
        <strain evidence="4">CSL 4779</strain>
    </source>
</reference>
<feature type="domain" description="Phosphatidylinositol-specific phospholipase C X" evidence="3">
    <location>
        <begin position="60"/>
        <end position="218"/>
    </location>
</feature>
<comment type="caution">
    <text evidence="4">The sequence shown here is derived from an EMBL/GenBank/DDBJ whole genome shotgun (WGS) entry which is preliminary data.</text>
</comment>
<dbReference type="Proteomes" id="UP000812267">
    <property type="component" value="Unassembled WGS sequence"/>
</dbReference>
<feature type="signal peptide" evidence="2">
    <location>
        <begin position="1"/>
        <end position="20"/>
    </location>
</feature>
<keyword evidence="5" id="KW-1185">Reference proteome</keyword>
<accession>A0ABS6DQM9</accession>
<dbReference type="SMART" id="SM00148">
    <property type="entry name" value="PLCXc"/>
    <property type="match status" value="1"/>
</dbReference>
<keyword evidence="1" id="KW-1133">Transmembrane helix</keyword>
<dbReference type="InterPro" id="IPR000909">
    <property type="entry name" value="PLipase_C_PInositol-sp_X_dom"/>
</dbReference>
<name>A0ABS6DQM9_9MOLU</name>
<gene>
    <name evidence="4" type="ORF">KQ878_00150</name>
</gene>
<evidence type="ECO:0000256" key="2">
    <source>
        <dbReference type="SAM" id="SignalP"/>
    </source>
</evidence>
<keyword evidence="1" id="KW-0812">Transmembrane</keyword>
<dbReference type="RefSeq" id="WP_216567706.1">
    <property type="nucleotide sequence ID" value="NZ_JAHMHK010000001.1"/>
</dbReference>